<proteinExistence type="predicted"/>
<dbReference type="EC" id="2.7.8.7" evidence="1"/>
<keyword evidence="2 9" id="KW-0808">Transferase</keyword>
<reference evidence="7" key="1">
    <citation type="submission" date="2022-10" db="EMBL/GenBank/DDBJ databases">
        <authorList>
            <person name="Chen Y."/>
            <person name="Dougan E. K."/>
            <person name="Chan C."/>
            <person name="Rhodes N."/>
            <person name="Thang M."/>
        </authorList>
    </citation>
    <scope>NUCLEOTIDE SEQUENCE</scope>
</reference>
<dbReference type="InterPro" id="IPR008278">
    <property type="entry name" value="4-PPantetheinyl_Trfase_dom"/>
</dbReference>
<dbReference type="GO" id="GO:0000077">
    <property type="term" value="P:DNA damage checkpoint signaling"/>
    <property type="evidence" value="ECO:0007669"/>
    <property type="project" value="InterPro"/>
</dbReference>
<evidence type="ECO:0000313" key="10">
    <source>
        <dbReference type="Proteomes" id="UP001152797"/>
    </source>
</evidence>
<gene>
    <name evidence="7" type="ORF">C1SCF055_LOCUS2840</name>
</gene>
<protein>
    <recommendedName>
        <fullName evidence="1">holo-[acyl-carrier-protein] synthase</fullName>
        <ecNumber evidence="1">2.7.8.7</ecNumber>
    </recommendedName>
</protein>
<feature type="domain" description="4'-phosphopantetheinyl transferase N-terminal" evidence="6">
    <location>
        <begin position="119"/>
        <end position="223"/>
    </location>
</feature>
<dbReference type="Pfam" id="PF01648">
    <property type="entry name" value="ACPS"/>
    <property type="match status" value="1"/>
</dbReference>
<dbReference type="EMBL" id="CAMXCT020000135">
    <property type="protein sequence ID" value="CAL1127816.1"/>
    <property type="molecule type" value="Genomic_DNA"/>
</dbReference>
<evidence type="ECO:0000256" key="4">
    <source>
        <dbReference type="SAM" id="MobiDB-lite"/>
    </source>
</evidence>
<feature type="region of interest" description="Disordered" evidence="4">
    <location>
        <begin position="672"/>
        <end position="695"/>
    </location>
</feature>
<dbReference type="OrthoDB" id="406499at2759"/>
<accession>A0A9P1BMC3</accession>
<dbReference type="Pfam" id="PF22624">
    <property type="entry name" value="AASDHPPT_N"/>
    <property type="match status" value="1"/>
</dbReference>
<dbReference type="PANTHER" id="PTHR12215:SF10">
    <property type="entry name" value="L-AMINOADIPATE-SEMIALDEHYDE DEHYDROGENASE-PHOSPHOPANTETHEINYL TRANSFERASE"/>
    <property type="match status" value="1"/>
</dbReference>
<dbReference type="Pfam" id="PF02144">
    <property type="entry name" value="Rad1"/>
    <property type="match status" value="1"/>
</dbReference>
<reference evidence="8" key="2">
    <citation type="submission" date="2024-04" db="EMBL/GenBank/DDBJ databases">
        <authorList>
            <person name="Chen Y."/>
            <person name="Shah S."/>
            <person name="Dougan E. K."/>
            <person name="Thang M."/>
            <person name="Chan C."/>
        </authorList>
    </citation>
    <scope>NUCLEOTIDE SEQUENCE [LARGE SCALE GENOMIC DNA]</scope>
</reference>
<feature type="region of interest" description="Disordered" evidence="4">
    <location>
        <begin position="800"/>
        <end position="869"/>
    </location>
</feature>
<sequence>MPFWIVVGGADKGGILVRRGQELSSPAFNERLSTGAEVEQLHVTGDRLHYRRITGTGPEEGWVSVRISGKELLTQKEDKEAEEVPKESKLVLTLPIQHREVVGPSSGYTHRWAVNIDTWNPAGGSDGREFQFLLHLIKEENERKAVLRFKFLDDQKRALISRLLVRQASASSLNKTNFDDIEIKRTKGRKPFLANPLPPEKEAPNWNVNCSHEGKWVVCASEAHVIAGIDVAELRRKKKDGDPIDFHDVFKDNLTYKEWEYVKTHGPCLDKEYEAFSRFWSAKEAFVKARGDGLAYPLGQAEFHWKPIDGYEPGTAFEGDVHIEGTVASNIVKVKLCREIELSDFVKARTARSGDLCSTGSPESDRAKLRSSIPYDSIRVELVRLMWWQKRSAPRFTEGMEGMEWGAMAHGFTKSQSAVECRLESASDLATLLNALTLRDKEQKDQRVICEASENGLKFTAQSAGKDVTVLGWIFKDAFTEYTFDGAGEEHLHFKLPVAPLLSCLNIFSERAVLAMRFPAGAHELRFTLEEDGATTECRLRTLLLDEAPVPIATFRAENERLSIFRAKQPEIWHAALSEFHELEAPDVVLKVTFRPATAPDAPIVTLRASTIGSDAEVELSQSSLEDVELAEHAAVAGQITHSYLLSSVLGGCLKAAKESRGLKVRFNQEGVMSNQRSPVKGPPKMSGSKQETVSPTAYVADEDFADEAYYETADFYGDDADDTQYDEVFESNDVLEFEDAYEHEDGMTAAEDYYPDYDLPENNDPEAEEAYATYLDARRRFAEIKANRGFWPVVALGPETTTSSSSQQRPFPPNNKGGKKGKNKGKGKGGGKNASPPQKGDAKSRGRAALGGDNNVLNNHSTHNDDNTYDLNHYITTTGRSAPDVAMTCYDDTTTTQPSVAMQQRGYSVQIFDRANGWDFTSSQHRQQFMRLYYQVQPDYEEDAIEQEAPPPDPDGDQPMAIVDAADHWDVSEDGITWFVMQDDWTEETAGREMPYNWQPGETFEQLRARVDRQETLSLYQPHHGMVTYGPNRETFAREERPHNTSTPYHRATQPEEKDITEQTYHTYDNIDLLSDSNQSLPPGWHIISDGTIELGDTQDEWQLKKGWLIRKHYLARTSKYEPDEATCPIPLAYLGKDRVTKYPAYTSHDRWRNKRDTTHQQQQEEAQPWTGSTCFKILQASRQQAATCFYTASNGHSTYIVETQTTREDPDLQQQLERVQRQLQHLEQQYQQEHHRSQRLEEHLNLFKRKYATELEKNKEIHLRAKEARDTMAADVLSRQTKFNQVVDRHVAAGIEKAANRPVHFAPHGTVWHADPQCEALTRPNTTKFSRRPCKVCAHTLAPRIPDGEVREVLARCFRDQSLSRASTD</sequence>
<dbReference type="Gene3D" id="3.70.10.10">
    <property type="match status" value="1"/>
</dbReference>
<dbReference type="InterPro" id="IPR003021">
    <property type="entry name" value="Rad1_Rec1_Rad17"/>
</dbReference>
<organism evidence="7">
    <name type="scientific">Cladocopium goreaui</name>
    <dbReference type="NCBI Taxonomy" id="2562237"/>
    <lineage>
        <taxon>Eukaryota</taxon>
        <taxon>Sar</taxon>
        <taxon>Alveolata</taxon>
        <taxon>Dinophyceae</taxon>
        <taxon>Suessiales</taxon>
        <taxon>Symbiodiniaceae</taxon>
        <taxon>Cladocopium</taxon>
    </lineage>
</organism>
<dbReference type="SUPFAM" id="SSF56214">
    <property type="entry name" value="4'-phosphopantetheinyl transferase"/>
    <property type="match status" value="2"/>
</dbReference>
<dbReference type="Gene3D" id="3.90.470.20">
    <property type="entry name" value="4'-phosphopantetheinyl transferase domain"/>
    <property type="match status" value="1"/>
</dbReference>
<evidence type="ECO:0000256" key="2">
    <source>
        <dbReference type="ARBA" id="ARBA00022679"/>
    </source>
</evidence>
<feature type="compositionally biased region" description="Basic residues" evidence="4">
    <location>
        <begin position="818"/>
        <end position="830"/>
    </location>
</feature>
<dbReference type="EMBL" id="CAMXCT010000135">
    <property type="protein sequence ID" value="CAI3974441.1"/>
    <property type="molecule type" value="Genomic_DNA"/>
</dbReference>
<dbReference type="InterPro" id="IPR055066">
    <property type="entry name" value="AASDHPPT_N"/>
</dbReference>
<dbReference type="InterPro" id="IPR050559">
    <property type="entry name" value="P-Pant_transferase_sf"/>
</dbReference>
<feature type="coiled-coil region" evidence="3">
    <location>
        <begin position="1211"/>
        <end position="1245"/>
    </location>
</feature>
<dbReference type="Proteomes" id="UP001152797">
    <property type="component" value="Unassembled WGS sequence"/>
</dbReference>
<name>A0A9P1BMC3_9DINO</name>
<feature type="compositionally biased region" description="Polar residues" evidence="4">
    <location>
        <begin position="800"/>
        <end position="810"/>
    </location>
</feature>
<dbReference type="PANTHER" id="PTHR12215">
    <property type="entry name" value="PHOSPHOPANTETHEINE TRANSFERASE"/>
    <property type="match status" value="1"/>
</dbReference>
<evidence type="ECO:0000313" key="8">
    <source>
        <dbReference type="EMBL" id="CAL1127816.1"/>
    </source>
</evidence>
<evidence type="ECO:0000313" key="7">
    <source>
        <dbReference type="EMBL" id="CAI3974441.1"/>
    </source>
</evidence>
<comment type="caution">
    <text evidence="7">The sequence shown here is derived from an EMBL/GenBank/DDBJ whole genome shotgun (WGS) entry which is preliminary data.</text>
</comment>
<dbReference type="EMBL" id="CAMXCT030000135">
    <property type="protein sequence ID" value="CAL4761753.1"/>
    <property type="molecule type" value="Genomic_DNA"/>
</dbReference>
<evidence type="ECO:0000313" key="9">
    <source>
        <dbReference type="EMBL" id="CAL4761753.1"/>
    </source>
</evidence>
<keyword evidence="3" id="KW-0175">Coiled coil</keyword>
<dbReference type="GO" id="GO:0000287">
    <property type="term" value="F:magnesium ion binding"/>
    <property type="evidence" value="ECO:0007669"/>
    <property type="project" value="InterPro"/>
</dbReference>
<feature type="domain" description="4'-phosphopantetheinyl transferase" evidence="5">
    <location>
        <begin position="228"/>
        <end position="307"/>
    </location>
</feature>
<evidence type="ECO:0000256" key="1">
    <source>
        <dbReference type="ARBA" id="ARBA00013172"/>
    </source>
</evidence>
<dbReference type="GO" id="GO:0008897">
    <property type="term" value="F:holo-[acyl-carrier-protein] synthase activity"/>
    <property type="evidence" value="ECO:0007669"/>
    <property type="project" value="UniProtKB-EC"/>
</dbReference>
<evidence type="ECO:0000256" key="3">
    <source>
        <dbReference type="SAM" id="Coils"/>
    </source>
</evidence>
<keyword evidence="10" id="KW-1185">Reference proteome</keyword>
<dbReference type="GO" id="GO:0005829">
    <property type="term" value="C:cytosol"/>
    <property type="evidence" value="ECO:0007669"/>
    <property type="project" value="TreeGrafter"/>
</dbReference>
<evidence type="ECO:0000259" key="6">
    <source>
        <dbReference type="Pfam" id="PF22624"/>
    </source>
</evidence>
<dbReference type="GO" id="GO:0019878">
    <property type="term" value="P:lysine biosynthetic process via aminoadipic acid"/>
    <property type="evidence" value="ECO:0007669"/>
    <property type="project" value="TreeGrafter"/>
</dbReference>
<evidence type="ECO:0000259" key="5">
    <source>
        <dbReference type="Pfam" id="PF01648"/>
    </source>
</evidence>
<dbReference type="InterPro" id="IPR037143">
    <property type="entry name" value="4-PPantetheinyl_Trfase_dom_sf"/>
</dbReference>